<evidence type="ECO:0000313" key="2">
    <source>
        <dbReference type="EMBL" id="CAD7002080.1"/>
    </source>
</evidence>
<organism evidence="2 3">
    <name type="scientific">Ceratitis capitata</name>
    <name type="common">Mediterranean fruit fly</name>
    <name type="synonym">Tephritis capitata</name>
    <dbReference type="NCBI Taxonomy" id="7213"/>
    <lineage>
        <taxon>Eukaryota</taxon>
        <taxon>Metazoa</taxon>
        <taxon>Ecdysozoa</taxon>
        <taxon>Arthropoda</taxon>
        <taxon>Hexapoda</taxon>
        <taxon>Insecta</taxon>
        <taxon>Pterygota</taxon>
        <taxon>Neoptera</taxon>
        <taxon>Endopterygota</taxon>
        <taxon>Diptera</taxon>
        <taxon>Brachycera</taxon>
        <taxon>Muscomorpha</taxon>
        <taxon>Tephritoidea</taxon>
        <taxon>Tephritidae</taxon>
        <taxon>Ceratitis</taxon>
        <taxon>Ceratitis</taxon>
    </lineage>
</organism>
<feature type="region of interest" description="Disordered" evidence="1">
    <location>
        <begin position="1"/>
        <end position="30"/>
    </location>
</feature>
<accession>A0A811USX9</accession>
<sequence length="175" mass="18261">MSHSTTPPPVATSSSAPMPNTQPASQSSTSFTPIVPAAISAPAIASYSDPLSSNPIHRDLQRSIQQFNVLSPKAGSSIATLASGMQLDTPDRTHQAAASVGASANVSLASGEFAPANATTTTATVNASAPSNTDMLYMMQQQISMLEQQLKYAQAHISESERHSLVTVPLSRRLL</sequence>
<protein>
    <submittedName>
        <fullName evidence="2">(Mediterranean fruit fly) hypothetical protein</fullName>
    </submittedName>
</protein>
<proteinExistence type="predicted"/>
<evidence type="ECO:0000256" key="1">
    <source>
        <dbReference type="SAM" id="MobiDB-lite"/>
    </source>
</evidence>
<evidence type="ECO:0000313" key="3">
    <source>
        <dbReference type="Proteomes" id="UP000606786"/>
    </source>
</evidence>
<dbReference type="EMBL" id="CAJHJT010000023">
    <property type="protein sequence ID" value="CAD7002080.1"/>
    <property type="molecule type" value="Genomic_DNA"/>
</dbReference>
<feature type="compositionally biased region" description="Polar residues" evidence="1">
    <location>
        <begin position="21"/>
        <end position="30"/>
    </location>
</feature>
<comment type="caution">
    <text evidence="2">The sequence shown here is derived from an EMBL/GenBank/DDBJ whole genome shotgun (WGS) entry which is preliminary data.</text>
</comment>
<keyword evidence="3" id="KW-1185">Reference proteome</keyword>
<gene>
    <name evidence="2" type="ORF">CCAP1982_LOCUS10568</name>
</gene>
<dbReference type="Proteomes" id="UP000606786">
    <property type="component" value="Unassembled WGS sequence"/>
</dbReference>
<feature type="compositionally biased region" description="Pro residues" evidence="1">
    <location>
        <begin position="1"/>
        <end position="10"/>
    </location>
</feature>
<dbReference type="AlphaFoldDB" id="A0A811USX9"/>
<reference evidence="2" key="1">
    <citation type="submission" date="2020-11" db="EMBL/GenBank/DDBJ databases">
        <authorList>
            <person name="Whitehead M."/>
        </authorList>
    </citation>
    <scope>NUCLEOTIDE SEQUENCE</scope>
    <source>
        <strain evidence="2">EGII</strain>
    </source>
</reference>
<name>A0A811USX9_CERCA</name>